<keyword evidence="14" id="KW-0472">Membrane</keyword>
<feature type="domain" description="AMP-binding enzyme C-terminal" evidence="23">
    <location>
        <begin position="507"/>
        <end position="582"/>
    </location>
</feature>
<evidence type="ECO:0000256" key="7">
    <source>
        <dbReference type="ARBA" id="ARBA00022598"/>
    </source>
</evidence>
<dbReference type="InterPro" id="IPR042099">
    <property type="entry name" value="ANL_N_sf"/>
</dbReference>
<evidence type="ECO:0000256" key="19">
    <source>
        <dbReference type="ARBA" id="ARBA00078285"/>
    </source>
</evidence>
<evidence type="ECO:0000256" key="17">
    <source>
        <dbReference type="ARBA" id="ARBA00060276"/>
    </source>
</evidence>
<dbReference type="RefSeq" id="XP_040773156.1">
    <property type="nucleotide sequence ID" value="XM_040921663.1"/>
</dbReference>
<evidence type="ECO:0000256" key="3">
    <source>
        <dbReference type="ARBA" id="ARBA00004651"/>
    </source>
</evidence>
<evidence type="ECO:0000256" key="15">
    <source>
        <dbReference type="ARBA" id="ARBA00023140"/>
    </source>
</evidence>
<reference evidence="24" key="1">
    <citation type="journal article" date="2020" name="Phytopathology">
        <title>Genome sequence of the chestnut blight fungus Cryphonectria parasitica EP155: A fundamental resource for an archetypical invasive plant pathogen.</title>
        <authorList>
            <person name="Crouch J.A."/>
            <person name="Dawe A."/>
            <person name="Aerts A."/>
            <person name="Barry K."/>
            <person name="Churchill A.C.L."/>
            <person name="Grimwood J."/>
            <person name="Hillman B."/>
            <person name="Milgroom M.G."/>
            <person name="Pangilinan J."/>
            <person name="Smith M."/>
            <person name="Salamov A."/>
            <person name="Schmutz J."/>
            <person name="Yadav J."/>
            <person name="Grigoriev I.V."/>
            <person name="Nuss D."/>
        </authorList>
    </citation>
    <scope>NUCLEOTIDE SEQUENCE</scope>
    <source>
        <strain evidence="24">EP155</strain>
    </source>
</reference>
<dbReference type="OrthoDB" id="10253869at2759"/>
<dbReference type="Gene3D" id="3.30.300.30">
    <property type="match status" value="1"/>
</dbReference>
<keyword evidence="21" id="KW-0732">Signal</keyword>
<dbReference type="EMBL" id="MU032350">
    <property type="protein sequence ID" value="KAF3762177.1"/>
    <property type="molecule type" value="Genomic_DNA"/>
</dbReference>
<dbReference type="GO" id="GO:0005778">
    <property type="term" value="C:peroxisomal membrane"/>
    <property type="evidence" value="ECO:0007669"/>
    <property type="project" value="UniProtKB-SubCell"/>
</dbReference>
<evidence type="ECO:0000256" key="21">
    <source>
        <dbReference type="SAM" id="SignalP"/>
    </source>
</evidence>
<dbReference type="Pfam" id="PF00501">
    <property type="entry name" value="AMP-binding"/>
    <property type="match status" value="1"/>
</dbReference>
<evidence type="ECO:0000259" key="22">
    <source>
        <dbReference type="Pfam" id="PF00501"/>
    </source>
</evidence>
<dbReference type="GO" id="GO:0005524">
    <property type="term" value="F:ATP binding"/>
    <property type="evidence" value="ECO:0007669"/>
    <property type="project" value="UniProtKB-KW"/>
</dbReference>
<dbReference type="InterPro" id="IPR000873">
    <property type="entry name" value="AMP-dep_synth/lig_dom"/>
</dbReference>
<dbReference type="PANTHER" id="PTHR43107">
    <property type="entry name" value="LONG-CHAIN FATTY ACID TRANSPORT PROTEIN"/>
    <property type="match status" value="1"/>
</dbReference>
<dbReference type="GO" id="GO:0044539">
    <property type="term" value="P:long-chain fatty acid import into cell"/>
    <property type="evidence" value="ECO:0007669"/>
    <property type="project" value="TreeGrafter"/>
</dbReference>
<dbReference type="Pfam" id="PF13193">
    <property type="entry name" value="AMP-binding_C"/>
    <property type="match status" value="1"/>
</dbReference>
<evidence type="ECO:0000256" key="16">
    <source>
        <dbReference type="ARBA" id="ARBA00051585"/>
    </source>
</evidence>
<gene>
    <name evidence="24" type="ORF">M406DRAFT_341449</name>
</gene>
<evidence type="ECO:0000256" key="6">
    <source>
        <dbReference type="ARBA" id="ARBA00022475"/>
    </source>
</evidence>
<name>A0A9P4XWM9_CRYP1</name>
<dbReference type="GO" id="GO:0005324">
    <property type="term" value="F:long-chain fatty acid transmembrane transporter activity"/>
    <property type="evidence" value="ECO:0007669"/>
    <property type="project" value="TreeGrafter"/>
</dbReference>
<keyword evidence="15" id="KW-0576">Peroxisome</keyword>
<keyword evidence="12" id="KW-1133">Transmembrane helix</keyword>
<dbReference type="GO" id="GO:0004467">
    <property type="term" value="F:long-chain fatty acid-CoA ligase activity"/>
    <property type="evidence" value="ECO:0007669"/>
    <property type="project" value="TreeGrafter"/>
</dbReference>
<evidence type="ECO:0000256" key="13">
    <source>
        <dbReference type="ARBA" id="ARBA00023055"/>
    </source>
</evidence>
<evidence type="ECO:0000259" key="23">
    <source>
        <dbReference type="Pfam" id="PF13193"/>
    </source>
</evidence>
<evidence type="ECO:0000256" key="11">
    <source>
        <dbReference type="ARBA" id="ARBA00022840"/>
    </source>
</evidence>
<comment type="similarity">
    <text evidence="4">Belongs to the ATP-dependent AMP-binding enzyme family.</text>
</comment>
<dbReference type="Gene3D" id="3.40.50.12780">
    <property type="entry name" value="N-terminal domain of ligase-like"/>
    <property type="match status" value="1"/>
</dbReference>
<evidence type="ECO:0000256" key="5">
    <source>
        <dbReference type="ARBA" id="ARBA00022448"/>
    </source>
</evidence>
<comment type="subcellular location">
    <subcellularLocation>
        <location evidence="3">Cell membrane</location>
        <topology evidence="3">Multi-pass membrane protein</topology>
    </subcellularLocation>
    <subcellularLocation>
        <location evidence="1">Lipid droplet</location>
    </subcellularLocation>
    <subcellularLocation>
        <location evidence="2">Peroxisome membrane</location>
        <topology evidence="2">Multi-pass membrane protein</topology>
    </subcellularLocation>
</comment>
<proteinExistence type="inferred from homology"/>
<dbReference type="Proteomes" id="UP000803844">
    <property type="component" value="Unassembled WGS sequence"/>
</dbReference>
<keyword evidence="6" id="KW-1003">Cell membrane</keyword>
<dbReference type="FunFam" id="3.40.50.12780:FF:000019">
    <property type="entry name" value="Long-chain fatty acid transporter"/>
    <property type="match status" value="1"/>
</dbReference>
<keyword evidence="9" id="KW-0812">Transmembrane</keyword>
<comment type="function">
    <text evidence="17">Acyl-CoA synthetase required for both the import of long chain fatty acids (LCFAs) (C14-C18) and the activation very long chain fatty acids (VLCFAs) (C20-C26) by esterification of the fatty acids into metabolically active CoA-thioesters for subsequent degradation or incorporation into phospholipids. The transport and fatty acyl-CoA synthetase activities are genetically separable and are thus independent activities. Esterifies VLCFAs in the peroxisome matrix. The VLCFAs are actively transported into peroxisomes by a PXA1-PXA2 heterodimeric transporter in the peroxisomal membrane.</text>
</comment>
<evidence type="ECO:0000256" key="18">
    <source>
        <dbReference type="ARBA" id="ARBA00068795"/>
    </source>
</evidence>
<dbReference type="PANTHER" id="PTHR43107:SF15">
    <property type="entry name" value="FATTY ACID TRANSPORT PROTEIN 3, ISOFORM A"/>
    <property type="match status" value="1"/>
</dbReference>
<dbReference type="GeneID" id="63838792"/>
<evidence type="ECO:0000256" key="12">
    <source>
        <dbReference type="ARBA" id="ARBA00022989"/>
    </source>
</evidence>
<evidence type="ECO:0000256" key="10">
    <source>
        <dbReference type="ARBA" id="ARBA00022741"/>
    </source>
</evidence>
<evidence type="ECO:0000256" key="14">
    <source>
        <dbReference type="ARBA" id="ARBA00023136"/>
    </source>
</evidence>
<evidence type="ECO:0000256" key="2">
    <source>
        <dbReference type="ARBA" id="ARBA00004585"/>
    </source>
</evidence>
<comment type="caution">
    <text evidence="24">The sequence shown here is derived from an EMBL/GenBank/DDBJ whole genome shotgun (WGS) entry which is preliminary data.</text>
</comment>
<evidence type="ECO:0000256" key="1">
    <source>
        <dbReference type="ARBA" id="ARBA00004502"/>
    </source>
</evidence>
<dbReference type="GO" id="GO:0009898">
    <property type="term" value="C:cytoplasmic side of plasma membrane"/>
    <property type="evidence" value="ECO:0007669"/>
    <property type="project" value="TreeGrafter"/>
</dbReference>
<keyword evidence="11" id="KW-0067">ATP-binding</keyword>
<evidence type="ECO:0000256" key="20">
    <source>
        <dbReference type="SAM" id="MobiDB-lite"/>
    </source>
</evidence>
<dbReference type="InterPro" id="IPR020845">
    <property type="entry name" value="AMP-binding_CS"/>
</dbReference>
<dbReference type="SUPFAM" id="SSF56801">
    <property type="entry name" value="Acetyl-CoA synthetase-like"/>
    <property type="match status" value="1"/>
</dbReference>
<accession>A0A9P4XWM9</accession>
<feature type="chain" id="PRO_5040452070" description="Very long-chain fatty acid transport protein" evidence="21">
    <location>
        <begin position="20"/>
        <end position="640"/>
    </location>
</feature>
<keyword evidence="10" id="KW-0547">Nucleotide-binding</keyword>
<organism evidence="24 25">
    <name type="scientific">Cryphonectria parasitica (strain ATCC 38755 / EP155)</name>
    <dbReference type="NCBI Taxonomy" id="660469"/>
    <lineage>
        <taxon>Eukaryota</taxon>
        <taxon>Fungi</taxon>
        <taxon>Dikarya</taxon>
        <taxon>Ascomycota</taxon>
        <taxon>Pezizomycotina</taxon>
        <taxon>Sordariomycetes</taxon>
        <taxon>Sordariomycetidae</taxon>
        <taxon>Diaporthales</taxon>
        <taxon>Cryphonectriaceae</taxon>
        <taxon>Cryphonectria-Endothia species complex</taxon>
        <taxon>Cryphonectria</taxon>
    </lineage>
</organism>
<feature type="compositionally biased region" description="Polar residues" evidence="20">
    <location>
        <begin position="584"/>
        <end position="594"/>
    </location>
</feature>
<keyword evidence="13" id="KW-0445">Lipid transport</keyword>
<protein>
    <recommendedName>
        <fullName evidence="18">Very long-chain fatty acid transport protein</fullName>
    </recommendedName>
    <alternativeName>
        <fullName evidence="19">Very-long-chain acyl-CoA synthetase</fullName>
    </alternativeName>
</protein>
<evidence type="ECO:0000313" key="25">
    <source>
        <dbReference type="Proteomes" id="UP000803844"/>
    </source>
</evidence>
<evidence type="ECO:0000256" key="9">
    <source>
        <dbReference type="ARBA" id="ARBA00022692"/>
    </source>
</evidence>
<feature type="signal peptide" evidence="21">
    <location>
        <begin position="1"/>
        <end position="19"/>
    </location>
</feature>
<sequence>MTSLSIPLAVAVPAATAAAAYINAKAHVWYDLKMLKCAAPMAIQMMWRERTGKLSLFYDLEYWAHNSKTADTPFLLFEDRSWTYRQALEQALKHGTWLRETFGIKKDDIVAMDFTNSDTFVFVWLGLWAVGAKPAFINYNLAGPALIHCARAAGAAIMLVDPAVAHNVDDFVRRELAGVRLEVFSAEHRQQVAATTPVRLPDEQRADEGVYSMANLIYTSGTTGLPKAAVVSWGKMHAAGGFSARLIGSRPGEIFYTCMPLYHSSGAILCIANVLLSGATVALGSKFSTHTFWSEVRRHDATMIQYVGETLRYLLTAPVDKDPVTGENLDKRHRVRVALGNGLRPDVWNKFKQRFGVEYIAEFYGATEGSFATWNLSRNDFSMGAVGRSGWIYSVFVGSGTVLVEVDFTTDLPRRDPKTGFCKVTKPGQPGEFLFKLPEKELEKRFQGYYGDRAATNKKILRDVFKKGDAWFRTGDVMRWDDEGRIFFHDRIGDTFRWKSENVSTAEVSQALGHHPAIHEANVYGVQVPHHDGRAGCAAIVLNEGVLTKTANAMPEVLSSLGEHIRKALPKYAAPVFLRITQPGKMQTTGTNKQQKQDLRAGGVDPDKADGDELYWLQGGKYVPFTKREWEAVEGGRVKL</sequence>
<dbReference type="AlphaFoldDB" id="A0A9P4XWM9"/>
<feature type="compositionally biased region" description="Basic and acidic residues" evidence="20">
    <location>
        <begin position="595"/>
        <end position="606"/>
    </location>
</feature>
<keyword evidence="5" id="KW-0813">Transport</keyword>
<keyword evidence="7" id="KW-0436">Ligase</keyword>
<dbReference type="InterPro" id="IPR045851">
    <property type="entry name" value="AMP-bd_C_sf"/>
</dbReference>
<feature type="region of interest" description="Disordered" evidence="20">
    <location>
        <begin position="584"/>
        <end position="606"/>
    </location>
</feature>
<dbReference type="PROSITE" id="PS00455">
    <property type="entry name" value="AMP_BINDING"/>
    <property type="match status" value="1"/>
</dbReference>
<feature type="domain" description="AMP-dependent synthetase/ligase" evidence="22">
    <location>
        <begin position="65"/>
        <end position="389"/>
    </location>
</feature>
<evidence type="ECO:0000313" key="24">
    <source>
        <dbReference type="EMBL" id="KAF3762177.1"/>
    </source>
</evidence>
<evidence type="ECO:0000256" key="8">
    <source>
        <dbReference type="ARBA" id="ARBA00022677"/>
    </source>
</evidence>
<comment type="catalytic activity">
    <reaction evidence="16">
        <text>a very long-chain fatty acid + ATP + CoA = a very long-chain fatty acyl-CoA + AMP + diphosphate</text>
        <dbReference type="Rhea" id="RHEA:54536"/>
        <dbReference type="ChEBI" id="CHEBI:30616"/>
        <dbReference type="ChEBI" id="CHEBI:33019"/>
        <dbReference type="ChEBI" id="CHEBI:57287"/>
        <dbReference type="ChEBI" id="CHEBI:58950"/>
        <dbReference type="ChEBI" id="CHEBI:138261"/>
        <dbReference type="ChEBI" id="CHEBI:456215"/>
    </reaction>
</comment>
<keyword evidence="25" id="KW-1185">Reference proteome</keyword>
<dbReference type="InterPro" id="IPR025110">
    <property type="entry name" value="AMP-bd_C"/>
</dbReference>
<dbReference type="GO" id="GO:0005811">
    <property type="term" value="C:lipid droplet"/>
    <property type="evidence" value="ECO:0007669"/>
    <property type="project" value="UniProtKB-SubCell"/>
</dbReference>
<evidence type="ECO:0000256" key="4">
    <source>
        <dbReference type="ARBA" id="ARBA00006432"/>
    </source>
</evidence>
<dbReference type="FunFam" id="3.30.300.30:FF:000002">
    <property type="entry name" value="Long-chain fatty acid transport protein 1"/>
    <property type="match status" value="1"/>
</dbReference>
<keyword evidence="8" id="KW-0551">Lipid droplet</keyword>